<keyword evidence="2" id="KW-1185">Reference proteome</keyword>
<evidence type="ECO:0000313" key="1">
    <source>
        <dbReference type="EMBL" id="MBA8953693.1"/>
    </source>
</evidence>
<proteinExistence type="predicted"/>
<protein>
    <submittedName>
        <fullName evidence="1">Uncharacterized protein</fullName>
    </submittedName>
</protein>
<evidence type="ECO:0000313" key="2">
    <source>
        <dbReference type="Proteomes" id="UP000572680"/>
    </source>
</evidence>
<sequence>MSYEMETYRPYAASRSITADELPGLYVPDREPVFSYGCDEDGAMIVSLHDGFSTVSLLHDGTWYWLEESPDSDPVEILLCGQEAWVPAGVMVRRETGLAALLLTPDLPRLLAEFTWREQ</sequence>
<dbReference type="Proteomes" id="UP000572680">
    <property type="component" value="Unassembled WGS sequence"/>
</dbReference>
<dbReference type="EMBL" id="JACJIA010000007">
    <property type="protein sequence ID" value="MBA8953693.1"/>
    <property type="molecule type" value="Genomic_DNA"/>
</dbReference>
<dbReference type="RefSeq" id="WP_246443786.1">
    <property type="nucleotide sequence ID" value="NZ_BAAALP010000056.1"/>
</dbReference>
<reference evidence="1 2" key="1">
    <citation type="submission" date="2020-08" db="EMBL/GenBank/DDBJ databases">
        <title>Genomic Encyclopedia of Type Strains, Phase IV (KMG-IV): sequencing the most valuable type-strain genomes for metagenomic binning, comparative biology and taxonomic classification.</title>
        <authorList>
            <person name="Goeker M."/>
        </authorList>
    </citation>
    <scope>NUCLEOTIDE SEQUENCE [LARGE SCALE GENOMIC DNA]</scope>
    <source>
        <strain evidence="1 2">DSM 44197</strain>
    </source>
</reference>
<name>A0A7W3LSX2_ACTNM</name>
<organism evidence="1 2">
    <name type="scientific">Actinomadura namibiensis</name>
    <dbReference type="NCBI Taxonomy" id="182080"/>
    <lineage>
        <taxon>Bacteria</taxon>
        <taxon>Bacillati</taxon>
        <taxon>Actinomycetota</taxon>
        <taxon>Actinomycetes</taxon>
        <taxon>Streptosporangiales</taxon>
        <taxon>Thermomonosporaceae</taxon>
        <taxon>Actinomadura</taxon>
    </lineage>
</organism>
<gene>
    <name evidence="1" type="ORF">HNR61_005346</name>
</gene>
<accession>A0A7W3LSX2</accession>
<comment type="caution">
    <text evidence="1">The sequence shown here is derived from an EMBL/GenBank/DDBJ whole genome shotgun (WGS) entry which is preliminary data.</text>
</comment>
<dbReference type="AlphaFoldDB" id="A0A7W3LSX2"/>